<dbReference type="Gene3D" id="1.10.150.430">
    <property type="entry name" value="DUF3349, helical bundle"/>
    <property type="match status" value="1"/>
</dbReference>
<dbReference type="Pfam" id="PF11829">
    <property type="entry name" value="DUF3349"/>
    <property type="match status" value="1"/>
</dbReference>
<reference evidence="1 2" key="1">
    <citation type="submission" date="2019-07" db="EMBL/GenBank/DDBJ databases">
        <title>Paenibacillus thiaminolyticus NRRL B-4156.</title>
        <authorList>
            <person name="Hehnly C."/>
            <person name="Zhang L."/>
        </authorList>
    </citation>
    <scope>NUCLEOTIDE SEQUENCE [LARGE SCALE GENOMIC DNA]</scope>
    <source>
        <strain evidence="1 2">NRRL B-4156</strain>
    </source>
</reference>
<evidence type="ECO:0000313" key="1">
    <source>
        <dbReference type="EMBL" id="QDM45804.1"/>
    </source>
</evidence>
<accession>A0AAP9J2R6</accession>
<organism evidence="1 2">
    <name type="scientific">Paenibacillus thiaminolyticus</name>
    <name type="common">Bacillus thiaminolyticus</name>
    <dbReference type="NCBI Taxonomy" id="49283"/>
    <lineage>
        <taxon>Bacteria</taxon>
        <taxon>Bacillati</taxon>
        <taxon>Bacillota</taxon>
        <taxon>Bacilli</taxon>
        <taxon>Bacillales</taxon>
        <taxon>Paenibacillaceae</taxon>
        <taxon>Paenibacillus</taxon>
    </lineage>
</organism>
<dbReference type="AlphaFoldDB" id="A0AAP9J2R6"/>
<proteinExistence type="predicted"/>
<dbReference type="EMBL" id="CP041405">
    <property type="protein sequence ID" value="QDM45804.1"/>
    <property type="molecule type" value="Genomic_DNA"/>
</dbReference>
<dbReference type="InterPro" id="IPR044918">
    <property type="entry name" value="DUF3349_helical"/>
</dbReference>
<gene>
    <name evidence="1" type="ORF">FLT43_21725</name>
</gene>
<protein>
    <submittedName>
        <fullName evidence="1">DUF3349 domain-containing protein</fullName>
    </submittedName>
</protein>
<sequence>MIIYERWASALGVNFDVYIYSLVSLGGKPIPKYLESTYMMLKSTFPNGIGDEEYFPLISLLYEYMSDRNLAKVISSITEKDITITINDIQKQCQQTSQVMKS</sequence>
<dbReference type="Proteomes" id="UP000315377">
    <property type="component" value="Chromosome"/>
</dbReference>
<name>A0AAP9J2R6_PANTH</name>
<evidence type="ECO:0000313" key="2">
    <source>
        <dbReference type="Proteomes" id="UP000315377"/>
    </source>
</evidence>
<dbReference type="InterPro" id="IPR021784">
    <property type="entry name" value="DUF3349"/>
</dbReference>